<accession>A0A7X6I7V9</accession>
<proteinExistence type="predicted"/>
<evidence type="ECO:0000313" key="1">
    <source>
        <dbReference type="EMBL" id="NKE67916.1"/>
    </source>
</evidence>
<organism evidence="1 2">
    <name type="scientific">Ramlibacter lithotrophicus</name>
    <dbReference type="NCBI Taxonomy" id="2606681"/>
    <lineage>
        <taxon>Bacteria</taxon>
        <taxon>Pseudomonadati</taxon>
        <taxon>Pseudomonadota</taxon>
        <taxon>Betaproteobacteria</taxon>
        <taxon>Burkholderiales</taxon>
        <taxon>Comamonadaceae</taxon>
        <taxon>Ramlibacter</taxon>
    </lineage>
</organism>
<comment type="caution">
    <text evidence="1">The sequence shown here is derived from an EMBL/GenBank/DDBJ whole genome shotgun (WGS) entry which is preliminary data.</text>
</comment>
<sequence length="97" mass="10563">MNLSDSTRTAPSLVQVYLLERDAGLLCRILGLYAARGVDVLGADYAWAARDVMKLRVSVDGRHADTDEVVRVLVDKVSTFIGVLAACEQVEAERRAA</sequence>
<dbReference type="EMBL" id="VTOX01000008">
    <property type="protein sequence ID" value="NKE67916.1"/>
    <property type="molecule type" value="Genomic_DNA"/>
</dbReference>
<gene>
    <name evidence="1" type="ORF">RAMLITH_19010</name>
</gene>
<name>A0A7X6I7V9_9BURK</name>
<dbReference type="RefSeq" id="WP_168109049.1">
    <property type="nucleotide sequence ID" value="NZ_VTOX01000008.1"/>
</dbReference>
<dbReference type="AlphaFoldDB" id="A0A7X6I7V9"/>
<reference evidence="1 2" key="1">
    <citation type="journal article" date="2020" name="Nature">
        <title>Bacterial chemolithoautotrophy via manganese oxidation.</title>
        <authorList>
            <person name="Yu H."/>
            <person name="Leadbetter J.R."/>
        </authorList>
    </citation>
    <scope>NUCLEOTIDE SEQUENCE [LARGE SCALE GENOMIC DNA]</scope>
    <source>
        <strain evidence="1 2">RBP-1</strain>
    </source>
</reference>
<protein>
    <recommendedName>
        <fullName evidence="3">ACT domain-containing protein</fullName>
    </recommendedName>
</protein>
<evidence type="ECO:0000313" key="2">
    <source>
        <dbReference type="Proteomes" id="UP000521868"/>
    </source>
</evidence>
<evidence type="ECO:0008006" key="3">
    <source>
        <dbReference type="Google" id="ProtNLM"/>
    </source>
</evidence>
<keyword evidence="2" id="KW-1185">Reference proteome</keyword>
<dbReference type="Proteomes" id="UP000521868">
    <property type="component" value="Unassembled WGS sequence"/>
</dbReference>